<evidence type="ECO:0000313" key="1">
    <source>
        <dbReference type="EMBL" id="KAH0534779.1"/>
    </source>
</evidence>
<evidence type="ECO:0000313" key="2">
    <source>
        <dbReference type="Proteomes" id="UP000826195"/>
    </source>
</evidence>
<sequence>MKSRFVVHSGVLSPNKRVMWGAVGRRVWVNDPENVNDLQQSFICSKYHHDTLDISYPNPWGICERI</sequence>
<comment type="caution">
    <text evidence="1">The sequence shown here is derived from an EMBL/GenBank/DDBJ whole genome shotgun (WGS) entry which is preliminary data.</text>
</comment>
<dbReference type="AlphaFoldDB" id="A0AAV7HC98"/>
<name>A0AAV7HC98_COTGL</name>
<protein>
    <submittedName>
        <fullName evidence="1">Uncharacterized protein</fullName>
    </submittedName>
</protein>
<dbReference type="EMBL" id="JAHXZJ010002982">
    <property type="protein sequence ID" value="KAH0534779.1"/>
    <property type="molecule type" value="Genomic_DNA"/>
</dbReference>
<keyword evidence="2" id="KW-1185">Reference proteome</keyword>
<reference evidence="1 2" key="1">
    <citation type="journal article" date="2021" name="J. Hered.">
        <title>A chromosome-level genome assembly of the parasitoid wasp, Cotesia glomerata (Hymenoptera: Braconidae).</title>
        <authorList>
            <person name="Pinto B.J."/>
            <person name="Weis J.J."/>
            <person name="Gamble T."/>
            <person name="Ode P.J."/>
            <person name="Paul R."/>
            <person name="Zaspel J.M."/>
        </authorList>
    </citation>
    <scope>NUCLEOTIDE SEQUENCE [LARGE SCALE GENOMIC DNA]</scope>
    <source>
        <strain evidence="1">CgM1</strain>
    </source>
</reference>
<proteinExistence type="predicted"/>
<gene>
    <name evidence="1" type="ORF">KQX54_008333</name>
</gene>
<organism evidence="1 2">
    <name type="scientific">Cotesia glomerata</name>
    <name type="common">Lepidopteran parasitic wasp</name>
    <name type="synonym">Apanteles glomeratus</name>
    <dbReference type="NCBI Taxonomy" id="32391"/>
    <lineage>
        <taxon>Eukaryota</taxon>
        <taxon>Metazoa</taxon>
        <taxon>Ecdysozoa</taxon>
        <taxon>Arthropoda</taxon>
        <taxon>Hexapoda</taxon>
        <taxon>Insecta</taxon>
        <taxon>Pterygota</taxon>
        <taxon>Neoptera</taxon>
        <taxon>Endopterygota</taxon>
        <taxon>Hymenoptera</taxon>
        <taxon>Apocrita</taxon>
        <taxon>Ichneumonoidea</taxon>
        <taxon>Braconidae</taxon>
        <taxon>Microgastrinae</taxon>
        <taxon>Cotesia</taxon>
    </lineage>
</organism>
<dbReference type="Proteomes" id="UP000826195">
    <property type="component" value="Unassembled WGS sequence"/>
</dbReference>
<accession>A0AAV7HC98</accession>